<evidence type="ECO:0000256" key="2">
    <source>
        <dbReference type="ARBA" id="ARBA00022475"/>
    </source>
</evidence>
<organism evidence="12 13">
    <name type="scientific">Pocillopora damicornis</name>
    <name type="common">Cauliflower coral</name>
    <name type="synonym">Millepora damicornis</name>
    <dbReference type="NCBI Taxonomy" id="46731"/>
    <lineage>
        <taxon>Eukaryota</taxon>
        <taxon>Metazoa</taxon>
        <taxon>Cnidaria</taxon>
        <taxon>Anthozoa</taxon>
        <taxon>Hexacorallia</taxon>
        <taxon>Scleractinia</taxon>
        <taxon>Astrocoeniina</taxon>
        <taxon>Pocilloporidae</taxon>
        <taxon>Pocillopora</taxon>
    </lineage>
</organism>
<evidence type="ECO:0000256" key="9">
    <source>
        <dbReference type="SAM" id="MobiDB-lite"/>
    </source>
</evidence>
<protein>
    <recommendedName>
        <fullName evidence="11">G-protein coupled receptors family 1 profile domain-containing protein</fullName>
    </recommendedName>
</protein>
<accession>A0A3M6TDN8</accession>
<feature type="transmembrane region" description="Helical" evidence="10">
    <location>
        <begin position="352"/>
        <end position="376"/>
    </location>
</feature>
<feature type="region of interest" description="Disordered" evidence="9">
    <location>
        <begin position="49"/>
        <end position="69"/>
    </location>
</feature>
<keyword evidence="5" id="KW-0297">G-protein coupled receptor</keyword>
<dbReference type="InterPro" id="IPR017452">
    <property type="entry name" value="GPCR_Rhodpsn_7TM"/>
</dbReference>
<keyword evidence="4 10" id="KW-1133">Transmembrane helix</keyword>
<feature type="compositionally biased region" description="Low complexity" evidence="9">
    <location>
        <begin position="51"/>
        <end position="68"/>
    </location>
</feature>
<evidence type="ECO:0000256" key="8">
    <source>
        <dbReference type="ARBA" id="ARBA00023224"/>
    </source>
</evidence>
<gene>
    <name evidence="12" type="ORF">pdam_00006138</name>
</gene>
<keyword evidence="7" id="KW-0675">Receptor</keyword>
<name>A0A3M6TDN8_POCDA</name>
<dbReference type="InterPro" id="IPR000276">
    <property type="entry name" value="GPCR_Rhodpsn"/>
</dbReference>
<reference evidence="12 13" key="1">
    <citation type="journal article" date="2018" name="Sci. Rep.">
        <title>Comparative analysis of the Pocillopora damicornis genome highlights role of immune system in coral evolution.</title>
        <authorList>
            <person name="Cunning R."/>
            <person name="Bay R.A."/>
            <person name="Gillette P."/>
            <person name="Baker A.C."/>
            <person name="Traylor-Knowles N."/>
        </authorList>
    </citation>
    <scope>NUCLEOTIDE SEQUENCE [LARGE SCALE GENOMIC DNA]</scope>
    <source>
        <strain evidence="12">RSMAS</strain>
        <tissue evidence="12">Whole animal</tissue>
    </source>
</reference>
<feature type="transmembrane region" description="Helical" evidence="10">
    <location>
        <begin position="119"/>
        <end position="140"/>
    </location>
</feature>
<dbReference type="GO" id="GO:0005886">
    <property type="term" value="C:plasma membrane"/>
    <property type="evidence" value="ECO:0007669"/>
    <property type="project" value="UniProtKB-SubCell"/>
</dbReference>
<dbReference type="AlphaFoldDB" id="A0A3M6TDN8"/>
<dbReference type="PROSITE" id="PS50262">
    <property type="entry name" value="G_PROTEIN_RECEP_F1_2"/>
    <property type="match status" value="1"/>
</dbReference>
<evidence type="ECO:0000256" key="10">
    <source>
        <dbReference type="SAM" id="Phobius"/>
    </source>
</evidence>
<keyword evidence="3 10" id="KW-0812">Transmembrane</keyword>
<dbReference type="PANTHER" id="PTHR22752">
    <property type="entry name" value="G PROTEIN-COUPLED RECEPTOR"/>
    <property type="match status" value="1"/>
</dbReference>
<keyword evidence="2" id="KW-1003">Cell membrane</keyword>
<feature type="transmembrane region" description="Helical" evidence="10">
    <location>
        <begin position="200"/>
        <end position="220"/>
    </location>
</feature>
<keyword evidence="13" id="KW-1185">Reference proteome</keyword>
<dbReference type="GO" id="GO:0004930">
    <property type="term" value="F:G protein-coupled receptor activity"/>
    <property type="evidence" value="ECO:0007669"/>
    <property type="project" value="UniProtKB-KW"/>
</dbReference>
<evidence type="ECO:0000313" key="12">
    <source>
        <dbReference type="EMBL" id="RMX39515.1"/>
    </source>
</evidence>
<evidence type="ECO:0000313" key="13">
    <source>
        <dbReference type="Proteomes" id="UP000275408"/>
    </source>
</evidence>
<dbReference type="Gene3D" id="1.20.1070.10">
    <property type="entry name" value="Rhodopsin 7-helix transmembrane proteins"/>
    <property type="match status" value="1"/>
</dbReference>
<evidence type="ECO:0000259" key="11">
    <source>
        <dbReference type="PROSITE" id="PS50262"/>
    </source>
</evidence>
<evidence type="ECO:0000256" key="7">
    <source>
        <dbReference type="ARBA" id="ARBA00023170"/>
    </source>
</evidence>
<evidence type="ECO:0000256" key="4">
    <source>
        <dbReference type="ARBA" id="ARBA00022989"/>
    </source>
</evidence>
<feature type="transmembrane region" description="Helical" evidence="10">
    <location>
        <begin position="313"/>
        <end position="332"/>
    </location>
</feature>
<dbReference type="EMBL" id="RCHS01003809">
    <property type="protein sequence ID" value="RMX39515.1"/>
    <property type="molecule type" value="Genomic_DNA"/>
</dbReference>
<evidence type="ECO:0000256" key="1">
    <source>
        <dbReference type="ARBA" id="ARBA00004651"/>
    </source>
</evidence>
<feature type="transmembrane region" description="Helical" evidence="10">
    <location>
        <begin position="160"/>
        <end position="179"/>
    </location>
</feature>
<feature type="domain" description="G-protein coupled receptors family 1 profile" evidence="11">
    <location>
        <begin position="98"/>
        <end position="373"/>
    </location>
</feature>
<dbReference type="CDD" id="cd00637">
    <property type="entry name" value="7tm_classA_rhodopsin-like"/>
    <property type="match status" value="1"/>
</dbReference>
<proteinExistence type="predicted"/>
<keyword evidence="6 10" id="KW-0472">Membrane</keyword>
<evidence type="ECO:0000256" key="6">
    <source>
        <dbReference type="ARBA" id="ARBA00023136"/>
    </source>
</evidence>
<comment type="subcellular location">
    <subcellularLocation>
        <location evidence="1">Cell membrane</location>
        <topology evidence="1">Multi-pass membrane protein</topology>
    </subcellularLocation>
</comment>
<evidence type="ECO:0000256" key="5">
    <source>
        <dbReference type="ARBA" id="ARBA00023040"/>
    </source>
</evidence>
<dbReference type="Proteomes" id="UP000275408">
    <property type="component" value="Unassembled WGS sequence"/>
</dbReference>
<comment type="caution">
    <text evidence="12">The sequence shown here is derived from an EMBL/GenBank/DDBJ whole genome shotgun (WGS) entry which is preliminary data.</text>
</comment>
<dbReference type="OrthoDB" id="5969750at2759"/>
<sequence length="408" mass="45632">MGTPSLIESKYIPRIMKKSQHTWKKIEEISKQVPIASLTMGNDLQVNSTFTPRNESNTTNTTSGYTPTDPVPLFRQPQEASSVWAQLKALACISSLAFLLNLVFIIVTSIRLRTVPYMFIQNFMVIDIVSALVTAGPWAAGVWVDFFGLGMIPFLCRIQGFFHNTLATVFLATVALIAISRFLYVKSPSAYCMFFINKPVVRLLMFTIWFGAGFLASPPLNPNTWGAYDKFEGTCWLSWEKGNLATLSYSTFHTLITLGPAIFFTILAITVTVLKKNSIHPTPTASSMPVSTQPRLPTPTPTMAGSFRGGTHLLNLEVLHISCAMFLLYLILWSAITAVESLFIVDWRNVDYRVVIVLTFLYQSRSLFHPFFYIFLSAEIRNSFARCTSKEHAATLSQSVTKIQDPGQ</sequence>
<feature type="transmembrane region" description="Helical" evidence="10">
    <location>
        <begin position="83"/>
        <end position="107"/>
    </location>
</feature>
<feature type="transmembrane region" description="Helical" evidence="10">
    <location>
        <begin position="252"/>
        <end position="274"/>
    </location>
</feature>
<evidence type="ECO:0000256" key="3">
    <source>
        <dbReference type="ARBA" id="ARBA00022692"/>
    </source>
</evidence>
<keyword evidence="8" id="KW-0807">Transducer</keyword>
<dbReference type="Pfam" id="PF00001">
    <property type="entry name" value="7tm_1"/>
    <property type="match status" value="1"/>
</dbReference>
<dbReference type="SUPFAM" id="SSF81321">
    <property type="entry name" value="Family A G protein-coupled receptor-like"/>
    <property type="match status" value="1"/>
</dbReference>